<feature type="compositionally biased region" description="Polar residues" evidence="12">
    <location>
        <begin position="329"/>
        <end position="338"/>
    </location>
</feature>
<evidence type="ECO:0000256" key="5">
    <source>
        <dbReference type="ARBA" id="ARBA00022737"/>
    </source>
</evidence>
<dbReference type="InterPro" id="IPR039158">
    <property type="entry name" value="SLC25A46"/>
</dbReference>
<keyword evidence="9 10" id="KW-0472">Membrane</keyword>
<name>A0ABD6EEH5_9BILA</name>
<organism evidence="13 14">
    <name type="scientific">Gnathostoma spinigerum</name>
    <dbReference type="NCBI Taxonomy" id="75299"/>
    <lineage>
        <taxon>Eukaryota</taxon>
        <taxon>Metazoa</taxon>
        <taxon>Ecdysozoa</taxon>
        <taxon>Nematoda</taxon>
        <taxon>Chromadorea</taxon>
        <taxon>Rhabditida</taxon>
        <taxon>Spirurina</taxon>
        <taxon>Gnathostomatomorpha</taxon>
        <taxon>Gnathostomatoidea</taxon>
        <taxon>Gnathostomatidae</taxon>
        <taxon>Gnathostoma</taxon>
    </lineage>
</organism>
<evidence type="ECO:0000256" key="11">
    <source>
        <dbReference type="RuleBase" id="RU000488"/>
    </source>
</evidence>
<protein>
    <submittedName>
        <fullName evidence="13">Uncharacterized protein</fullName>
    </submittedName>
</protein>
<dbReference type="Gene3D" id="1.50.40.10">
    <property type="entry name" value="Mitochondrial carrier domain"/>
    <property type="match status" value="1"/>
</dbReference>
<keyword evidence="14" id="KW-1185">Reference proteome</keyword>
<proteinExistence type="inferred from homology"/>
<dbReference type="InterPro" id="IPR023395">
    <property type="entry name" value="MCP_dom_sf"/>
</dbReference>
<gene>
    <name evidence="13" type="ORF">AB6A40_001977</name>
</gene>
<evidence type="ECO:0000256" key="3">
    <source>
        <dbReference type="ARBA" id="ARBA00022448"/>
    </source>
</evidence>
<comment type="similarity">
    <text evidence="2 11">Belongs to the mitochondrial carrier (TC 2.A.29) family.</text>
</comment>
<dbReference type="Pfam" id="PF00153">
    <property type="entry name" value="Mito_carr"/>
    <property type="match status" value="1"/>
</dbReference>
<dbReference type="PANTHER" id="PTHR21252">
    <property type="entry name" value="TB1 PROTEIN-RELATED"/>
    <property type="match status" value="1"/>
</dbReference>
<evidence type="ECO:0000256" key="9">
    <source>
        <dbReference type="ARBA" id="ARBA00023136"/>
    </source>
</evidence>
<evidence type="ECO:0000256" key="4">
    <source>
        <dbReference type="ARBA" id="ARBA00022692"/>
    </source>
</evidence>
<reference evidence="13 14" key="1">
    <citation type="submission" date="2024-08" db="EMBL/GenBank/DDBJ databases">
        <title>Gnathostoma spinigerum genome.</title>
        <authorList>
            <person name="Gonzalez-Bertolin B."/>
            <person name="Monzon S."/>
            <person name="Zaballos A."/>
            <person name="Jimenez P."/>
            <person name="Dekumyoy P."/>
            <person name="Varona S."/>
            <person name="Cuesta I."/>
            <person name="Sumanam S."/>
            <person name="Adisakwattana P."/>
            <person name="Gasser R.B."/>
            <person name="Hernandez-Gonzalez A."/>
            <person name="Young N.D."/>
            <person name="Perteguer M.J."/>
        </authorList>
    </citation>
    <scope>NUCLEOTIDE SEQUENCE [LARGE SCALE GENOMIC DNA]</scope>
    <source>
        <strain evidence="13">AL3</strain>
        <tissue evidence="13">Liver</tissue>
    </source>
</reference>
<sequence length="381" mass="41801">MSSATEVLVADVFSLPRSVVKDGSTEKFWRHVALKAITYLAMTPFMVSSFIETIRESGIFGSDDIRVMDVLTNGINRLKLDFFGPRDNSKRFPLIYLAIPTSAYHTLRYFVTKKAHEVTFGMATRYVNRKPASEKTAFHQFMPQMFASMTSVVIADLICYPFETVLHRLYVQGTRTLIDNLDNGMAAISIGVKYAGIIDCIKNMANREGICVFYSGIGALALQYMLNFCVLRSIRSIYDYGTRAFARAQFGRVTQSDGNLSDQTSVLKTPVTSYMPSVTSSAAVNTRPLSGNNVPPFGGGFTSPFGTSSSQPFASLGLNSSQVPSSYPTFGQTSAAFTSRSPPRISSPNPSHSDRPLSSFLSALKDTAADDPFGTTDYRED</sequence>
<dbReference type="AlphaFoldDB" id="A0ABD6EEH5"/>
<feature type="region of interest" description="Disordered" evidence="12">
    <location>
        <begin position="329"/>
        <end position="381"/>
    </location>
</feature>
<dbReference type="Proteomes" id="UP001608902">
    <property type="component" value="Unassembled WGS sequence"/>
</dbReference>
<dbReference type="GO" id="GO:0005741">
    <property type="term" value="C:mitochondrial outer membrane"/>
    <property type="evidence" value="ECO:0007669"/>
    <property type="project" value="UniProtKB-SubCell"/>
</dbReference>
<dbReference type="InterPro" id="IPR018108">
    <property type="entry name" value="MCP_transmembrane"/>
</dbReference>
<dbReference type="SUPFAM" id="SSF103506">
    <property type="entry name" value="Mitochondrial carrier"/>
    <property type="match status" value="1"/>
</dbReference>
<evidence type="ECO:0000256" key="12">
    <source>
        <dbReference type="SAM" id="MobiDB-lite"/>
    </source>
</evidence>
<evidence type="ECO:0000256" key="1">
    <source>
        <dbReference type="ARBA" id="ARBA00004374"/>
    </source>
</evidence>
<keyword evidence="6" id="KW-1000">Mitochondrion outer membrane</keyword>
<accession>A0ABD6EEH5</accession>
<evidence type="ECO:0000256" key="7">
    <source>
        <dbReference type="ARBA" id="ARBA00022989"/>
    </source>
</evidence>
<dbReference type="EMBL" id="JBGFUD010000810">
    <property type="protein sequence ID" value="MFH4975268.1"/>
    <property type="molecule type" value="Genomic_DNA"/>
</dbReference>
<evidence type="ECO:0000256" key="10">
    <source>
        <dbReference type="PROSITE-ProRule" id="PRU00282"/>
    </source>
</evidence>
<evidence type="ECO:0000256" key="6">
    <source>
        <dbReference type="ARBA" id="ARBA00022787"/>
    </source>
</evidence>
<feature type="repeat" description="Solcar" evidence="10">
    <location>
        <begin position="139"/>
        <end position="241"/>
    </location>
</feature>
<keyword evidence="5" id="KW-0677">Repeat</keyword>
<comment type="subcellular location">
    <subcellularLocation>
        <location evidence="1">Mitochondrion outer membrane</location>
        <topology evidence="1">Multi-pass membrane protein</topology>
    </subcellularLocation>
</comment>
<dbReference type="PROSITE" id="PS50920">
    <property type="entry name" value="SOLCAR"/>
    <property type="match status" value="1"/>
</dbReference>
<keyword evidence="3 11" id="KW-0813">Transport</keyword>
<dbReference type="PANTHER" id="PTHR21252:SF2">
    <property type="entry name" value="MITOCHONDRIAL OUTER MEMBRANE PROTEIN SLC25A46"/>
    <property type="match status" value="1"/>
</dbReference>
<keyword evidence="4 10" id="KW-0812">Transmembrane</keyword>
<comment type="caution">
    <text evidence="13">The sequence shown here is derived from an EMBL/GenBank/DDBJ whole genome shotgun (WGS) entry which is preliminary data.</text>
</comment>
<evidence type="ECO:0000313" key="14">
    <source>
        <dbReference type="Proteomes" id="UP001608902"/>
    </source>
</evidence>
<feature type="compositionally biased region" description="Low complexity" evidence="12">
    <location>
        <begin position="339"/>
        <end position="351"/>
    </location>
</feature>
<evidence type="ECO:0000256" key="8">
    <source>
        <dbReference type="ARBA" id="ARBA00023128"/>
    </source>
</evidence>
<keyword evidence="8" id="KW-0496">Mitochondrion</keyword>
<evidence type="ECO:0000313" key="13">
    <source>
        <dbReference type="EMBL" id="MFH4975268.1"/>
    </source>
</evidence>
<keyword evidence="7" id="KW-1133">Transmembrane helix</keyword>
<evidence type="ECO:0000256" key="2">
    <source>
        <dbReference type="ARBA" id="ARBA00006375"/>
    </source>
</evidence>